<dbReference type="InterPro" id="IPR039537">
    <property type="entry name" value="Retrotran_Ty1/copia-like"/>
</dbReference>
<evidence type="ECO:0000256" key="1">
    <source>
        <dbReference type="ARBA" id="ARBA00022670"/>
    </source>
</evidence>
<dbReference type="GO" id="GO:0008233">
    <property type="term" value="F:peptidase activity"/>
    <property type="evidence" value="ECO:0007669"/>
    <property type="project" value="UniProtKB-KW"/>
</dbReference>
<protein>
    <submittedName>
        <fullName evidence="6">Putative ribonuclease H-like domain-containing protein</fullName>
    </submittedName>
</protein>
<feature type="compositionally biased region" description="Basic and acidic residues" evidence="3">
    <location>
        <begin position="416"/>
        <end position="427"/>
    </location>
</feature>
<evidence type="ECO:0000256" key="3">
    <source>
        <dbReference type="SAM" id="MobiDB-lite"/>
    </source>
</evidence>
<gene>
    <name evidence="6" type="ORF">Tci_131026</name>
</gene>
<keyword evidence="2" id="KW-0175">Coiled coil</keyword>
<evidence type="ECO:0000256" key="2">
    <source>
        <dbReference type="SAM" id="Coils"/>
    </source>
</evidence>
<accession>A0A699GPK6</accession>
<sequence>MPKQDASQYTTKSSDSSGSARTDKDRTLLLNDRLCSLGSDLKWYSPPLTRSVKGVETPYPPTTVEEKLARKNELKARVHTAHGVSAASSKTNASNLPNVDSLSDAVIYSFFANGNVDYEIQKIHIENKKNLAVKETDTIGFDKTKVECYNFHIRGHFSKKCRATTHQDNRNREAPRRTVPVEDTTSNALVSQYTKVSTCSKACLKSYETLKEHYDNLTKDFNKSQFNLGAYKASLEYVEARLQMYKKNKTVFIDNIKILKLDVMLIDKAITELRQKFKKAKKERDDLKLNLEKFQDSSKNLSRLLDGQQSDKSKTRLGYDSKGVDSQVLENQVNDTNNTGEGYHAVLPPYIGNFMPFKPDLVFVDEHVVSESVTSLLGIAKSEVKTNEITLKNVSAPIIEDWVSDSEDEDEDEIETEKSAKKEENNRQTKYPRKNNQSPRVLTNSGLKTLNTTRHPSSRAAISVNTVRPISTTYPTSTVNDAKPSSNVFHKSHSPVRRTFNQRTTPNNSDLKEKVNTVKGKFTTVGTKAIVSVFSEIEKMLLSPQHAGFGDQQEMLLIISPKTGNPQYTLHDQGIFNRGCSRYMTRNKSFLTDYQEFDGGFVAFGESPKGGKIYRKGKIKTGKLDFKDVYFVKELKFNLFSVSQMCDKKNSVLFTETGCLVLSPDFKLLDENQVLLKVPKQNNMYSFDQKNVAPSGALTCLFAKATIDESNLWHRMLGYINFKTMKKLVRGKLVRGLPLNIFKNDHTCVACLKGKQYKASCKTKLVSFISQPLQMLHMDLFGLTFVKNLNKKMYCLVITDDFSRVLVTKPHNKTPYELLLGRSPNIDFMKPFGCPVTILNTLDHLGKFERKADEGFLVGRGPEWLFDIDSLTIAMNYEPVTVGNETKHDAGIEIHDNAGQARQEKASDHEYILLPFMPSLSTQSSNDKDADEVPGKGNKGVSKGSGIDDQERTDSNTQDVNIVRPSINTANININIVGFTDPNLDSGGSSQWQAGHWNQMGFRNKKDEKRIVIRNTARLVAQGYTQEKGIYYDEVFAHVPRIKAISTAKPKAAAHSRINSTERVNTIGSKAVSAIKGNGVTTVKASAGSSRSSFKNKEIVDSGCSRNMTRNKAYLADYQEINDGGFIAFGLSRGKITSKGKIRT</sequence>
<dbReference type="InterPro" id="IPR025724">
    <property type="entry name" value="GAG-pre-integrase_dom"/>
</dbReference>
<feature type="coiled-coil region" evidence="2">
    <location>
        <begin position="270"/>
        <end position="304"/>
    </location>
</feature>
<reference evidence="6" key="1">
    <citation type="journal article" date="2019" name="Sci. Rep.">
        <title>Draft genome of Tanacetum cinerariifolium, the natural source of mosquito coil.</title>
        <authorList>
            <person name="Yamashiro T."/>
            <person name="Shiraishi A."/>
            <person name="Satake H."/>
            <person name="Nakayama K."/>
        </authorList>
    </citation>
    <scope>NUCLEOTIDE SEQUENCE</scope>
</reference>
<feature type="compositionally biased region" description="Polar residues" evidence="3">
    <location>
        <begin position="434"/>
        <end position="443"/>
    </location>
</feature>
<name>A0A699GPK6_TANCI</name>
<dbReference type="InterPro" id="IPR054722">
    <property type="entry name" value="PolX-like_BBD"/>
</dbReference>
<feature type="compositionally biased region" description="Low complexity" evidence="3">
    <location>
        <begin position="935"/>
        <end position="945"/>
    </location>
</feature>
<feature type="compositionally biased region" description="Polar residues" evidence="3">
    <location>
        <begin position="1"/>
        <end position="20"/>
    </location>
</feature>
<feature type="region of interest" description="Disordered" evidence="3">
    <location>
        <begin position="1"/>
        <end position="24"/>
    </location>
</feature>
<keyword evidence="1" id="KW-0645">Protease</keyword>
<dbReference type="PANTHER" id="PTHR42648">
    <property type="entry name" value="TRANSPOSASE, PUTATIVE-RELATED"/>
    <property type="match status" value="1"/>
</dbReference>
<feature type="region of interest" description="Disordered" evidence="3">
    <location>
        <begin position="402"/>
        <end position="443"/>
    </location>
</feature>
<dbReference type="PANTHER" id="PTHR42648:SF32">
    <property type="entry name" value="RIBONUCLEASE H-LIKE DOMAIN, GAG-PRE-INTEGRASE DOMAIN PROTEIN-RELATED"/>
    <property type="match status" value="1"/>
</dbReference>
<dbReference type="Pfam" id="PF13976">
    <property type="entry name" value="gag_pre-integrs"/>
    <property type="match status" value="1"/>
</dbReference>
<feature type="domain" description="Retrovirus-related Pol polyprotein from transposon TNT 1-94-like beta-barrel" evidence="5">
    <location>
        <begin position="577"/>
        <end position="648"/>
    </location>
</feature>
<evidence type="ECO:0000313" key="6">
    <source>
        <dbReference type="EMBL" id="GEV59049.1"/>
    </source>
</evidence>
<feature type="domain" description="GAG-pre-integrase" evidence="4">
    <location>
        <begin position="683"/>
        <end position="756"/>
    </location>
</feature>
<evidence type="ECO:0000259" key="5">
    <source>
        <dbReference type="Pfam" id="PF22936"/>
    </source>
</evidence>
<dbReference type="GO" id="GO:0006508">
    <property type="term" value="P:proteolysis"/>
    <property type="evidence" value="ECO:0007669"/>
    <property type="project" value="UniProtKB-KW"/>
</dbReference>
<dbReference type="AlphaFoldDB" id="A0A699GPK6"/>
<dbReference type="EMBL" id="BKCJ010028040">
    <property type="protein sequence ID" value="GEV59049.1"/>
    <property type="molecule type" value="Genomic_DNA"/>
</dbReference>
<organism evidence="6">
    <name type="scientific">Tanacetum cinerariifolium</name>
    <name type="common">Dalmatian daisy</name>
    <name type="synonym">Chrysanthemum cinerariifolium</name>
    <dbReference type="NCBI Taxonomy" id="118510"/>
    <lineage>
        <taxon>Eukaryota</taxon>
        <taxon>Viridiplantae</taxon>
        <taxon>Streptophyta</taxon>
        <taxon>Embryophyta</taxon>
        <taxon>Tracheophyta</taxon>
        <taxon>Spermatophyta</taxon>
        <taxon>Magnoliopsida</taxon>
        <taxon>eudicotyledons</taxon>
        <taxon>Gunneridae</taxon>
        <taxon>Pentapetalae</taxon>
        <taxon>asterids</taxon>
        <taxon>campanulids</taxon>
        <taxon>Asterales</taxon>
        <taxon>Asteraceae</taxon>
        <taxon>Asteroideae</taxon>
        <taxon>Anthemideae</taxon>
        <taxon>Anthemidinae</taxon>
        <taxon>Tanacetum</taxon>
    </lineage>
</organism>
<keyword evidence="1" id="KW-0378">Hydrolase</keyword>
<feature type="region of interest" description="Disordered" evidence="3">
    <location>
        <begin position="919"/>
        <end position="957"/>
    </location>
</feature>
<dbReference type="Pfam" id="PF22936">
    <property type="entry name" value="Pol_BBD"/>
    <property type="match status" value="1"/>
</dbReference>
<comment type="caution">
    <text evidence="6">The sequence shown here is derived from an EMBL/GenBank/DDBJ whole genome shotgun (WGS) entry which is preliminary data.</text>
</comment>
<evidence type="ECO:0000259" key="4">
    <source>
        <dbReference type="Pfam" id="PF13976"/>
    </source>
</evidence>
<feature type="compositionally biased region" description="Acidic residues" evidence="3">
    <location>
        <begin position="402"/>
        <end position="415"/>
    </location>
</feature>
<proteinExistence type="predicted"/>